<accession>A0A139ASK1</accession>
<dbReference type="GO" id="GO:0016020">
    <property type="term" value="C:membrane"/>
    <property type="evidence" value="ECO:0007669"/>
    <property type="project" value="InterPro"/>
</dbReference>
<dbReference type="GO" id="GO:0005525">
    <property type="term" value="F:GTP binding"/>
    <property type="evidence" value="ECO:0007669"/>
    <property type="project" value="InterPro"/>
</dbReference>
<dbReference type="PANTHER" id="PTHR14143">
    <property type="entry name" value="INTERFERON-INDUCIBLE GTPASE FAMILY MEMBER"/>
    <property type="match status" value="1"/>
</dbReference>
<proteinExistence type="inferred from homology"/>
<feature type="domain" description="IRG-type G" evidence="3">
    <location>
        <begin position="78"/>
        <end position="271"/>
    </location>
</feature>
<sequence>MGQKSSKISRFTPSQLAFERFKRDTWEYWQGIVKLWVVVVLKKPAEPHSVSERVQQLYGKNSEALMGEARKKLGIDKDKWNAVVCGPAGVGKSSLIKGFLNPDIEILPPVDVVECTKDAQTYKVSEMFWLFDIPGAGTLGEAADGYFARWCLYAFDLVIVVSATRLQKIECDVVKELIKCDVPFMLVRTKADVDVESLMYDENCSLEVAKQRLKDKTNGNLREDLGYGASHSLGCFVVSTHWMQSIQAKRPWDRNYDGMDENDLSETIKEQLEKRGTVNLSDINDQGVDGAEENGIVTRSA</sequence>
<dbReference type="Pfam" id="PF05049">
    <property type="entry name" value="IIGP"/>
    <property type="match status" value="1"/>
</dbReference>
<dbReference type="InterPro" id="IPR007743">
    <property type="entry name" value="Immunity-related_GTPase-like"/>
</dbReference>
<dbReference type="Gene3D" id="3.40.50.300">
    <property type="entry name" value="P-loop containing nucleotide triphosphate hydrolases"/>
    <property type="match status" value="1"/>
</dbReference>
<evidence type="ECO:0000259" key="3">
    <source>
        <dbReference type="PROSITE" id="PS51716"/>
    </source>
</evidence>
<dbReference type="SUPFAM" id="SSF52540">
    <property type="entry name" value="P-loop containing nucleoside triphosphate hydrolases"/>
    <property type="match status" value="1"/>
</dbReference>
<evidence type="ECO:0000256" key="2">
    <source>
        <dbReference type="SAM" id="MobiDB-lite"/>
    </source>
</evidence>
<dbReference type="STRING" id="1344416.A0A139ASK1"/>
<evidence type="ECO:0000256" key="1">
    <source>
        <dbReference type="ARBA" id="ARBA00005429"/>
    </source>
</evidence>
<protein>
    <recommendedName>
        <fullName evidence="3">IRG-type G domain-containing protein</fullName>
    </recommendedName>
</protein>
<dbReference type="EMBL" id="KQ965737">
    <property type="protein sequence ID" value="KXS19679.1"/>
    <property type="molecule type" value="Genomic_DNA"/>
</dbReference>
<dbReference type="InterPro" id="IPR027417">
    <property type="entry name" value="P-loop_NTPase"/>
</dbReference>
<dbReference type="PRINTS" id="PR00449">
    <property type="entry name" value="RASTRNSFRMNG"/>
</dbReference>
<feature type="region of interest" description="Disordered" evidence="2">
    <location>
        <begin position="281"/>
        <end position="301"/>
    </location>
</feature>
<dbReference type="InterPro" id="IPR030385">
    <property type="entry name" value="G_IRG_dom"/>
</dbReference>
<evidence type="ECO:0000313" key="5">
    <source>
        <dbReference type="Proteomes" id="UP000070544"/>
    </source>
</evidence>
<dbReference type="AlphaFoldDB" id="A0A139ASK1"/>
<dbReference type="OrthoDB" id="2161211at2759"/>
<evidence type="ECO:0000313" key="4">
    <source>
        <dbReference type="EMBL" id="KXS19679.1"/>
    </source>
</evidence>
<reference evidence="4 5" key="1">
    <citation type="journal article" date="2015" name="Genome Biol. Evol.">
        <title>Phylogenomic analyses indicate that early fungi evolved digesting cell walls of algal ancestors of land plants.</title>
        <authorList>
            <person name="Chang Y."/>
            <person name="Wang S."/>
            <person name="Sekimoto S."/>
            <person name="Aerts A.L."/>
            <person name="Choi C."/>
            <person name="Clum A."/>
            <person name="LaButti K.M."/>
            <person name="Lindquist E.A."/>
            <person name="Yee Ngan C."/>
            <person name="Ohm R.A."/>
            <person name="Salamov A.A."/>
            <person name="Grigoriev I.V."/>
            <person name="Spatafora J.W."/>
            <person name="Berbee M.L."/>
        </authorList>
    </citation>
    <scope>NUCLEOTIDE SEQUENCE [LARGE SCALE GENOMIC DNA]</scope>
    <source>
        <strain evidence="4 5">JEL478</strain>
    </source>
</reference>
<gene>
    <name evidence="4" type="ORF">M427DRAFT_427386</name>
</gene>
<dbReference type="PANTHER" id="PTHR14143:SF1">
    <property type="entry name" value="IRG-TYPE G DOMAIN-CONTAINING PROTEIN"/>
    <property type="match status" value="1"/>
</dbReference>
<keyword evidence="5" id="KW-1185">Reference proteome</keyword>
<organism evidence="4 5">
    <name type="scientific">Gonapodya prolifera (strain JEL478)</name>
    <name type="common">Monoblepharis prolifera</name>
    <dbReference type="NCBI Taxonomy" id="1344416"/>
    <lineage>
        <taxon>Eukaryota</taxon>
        <taxon>Fungi</taxon>
        <taxon>Fungi incertae sedis</taxon>
        <taxon>Chytridiomycota</taxon>
        <taxon>Chytridiomycota incertae sedis</taxon>
        <taxon>Monoblepharidomycetes</taxon>
        <taxon>Monoblepharidales</taxon>
        <taxon>Gonapodyaceae</taxon>
        <taxon>Gonapodya</taxon>
    </lineage>
</organism>
<comment type="similarity">
    <text evidence="1">Belongs to the TRAFAC class dynamin-like GTPase superfamily. IRG family.</text>
</comment>
<dbReference type="PROSITE" id="PS51716">
    <property type="entry name" value="G_IRG"/>
    <property type="match status" value="1"/>
</dbReference>
<name>A0A139ASK1_GONPJ</name>
<dbReference type="Proteomes" id="UP000070544">
    <property type="component" value="Unassembled WGS sequence"/>
</dbReference>